<sequence>MGFLIAWPSQRHRSLGNHAEIGRVEAMPTQVMTFICFDQAVFNSGSVFPSHLTPTQHALVII</sequence>
<dbReference type="AlphaFoldDB" id="A2CB64"/>
<protein>
    <submittedName>
        <fullName evidence="1">Uncharacterized protein</fullName>
    </submittedName>
</protein>
<dbReference type="EMBL" id="CP000554">
    <property type="protein sequence ID" value="ABM78724.1"/>
    <property type="molecule type" value="Genomic_DNA"/>
</dbReference>
<evidence type="ECO:0000313" key="2">
    <source>
        <dbReference type="Proteomes" id="UP000002274"/>
    </source>
</evidence>
<name>A2CB64_PROM3</name>
<dbReference type="Proteomes" id="UP000002274">
    <property type="component" value="Chromosome"/>
</dbReference>
<dbReference type="STRING" id="59922.P9303_19821"/>
<gene>
    <name evidence="1" type="ordered locus">P9303_19821</name>
</gene>
<reference evidence="1 2" key="1">
    <citation type="journal article" date="2007" name="PLoS Genet.">
        <title>Patterns and implications of gene gain and loss in the evolution of Prochlorococcus.</title>
        <authorList>
            <person name="Kettler G.C."/>
            <person name="Martiny A.C."/>
            <person name="Huang K."/>
            <person name="Zucker J."/>
            <person name="Coleman M.L."/>
            <person name="Rodrigue S."/>
            <person name="Chen F."/>
            <person name="Lapidus A."/>
            <person name="Ferriera S."/>
            <person name="Johnson J."/>
            <person name="Steglich C."/>
            <person name="Church G.M."/>
            <person name="Richardson P."/>
            <person name="Chisholm S.W."/>
        </authorList>
    </citation>
    <scope>NUCLEOTIDE SEQUENCE [LARGE SCALE GENOMIC DNA]</scope>
    <source>
        <strain evidence="1 2">MIT 9303</strain>
    </source>
</reference>
<organism evidence="1 2">
    <name type="scientific">Prochlorococcus marinus (strain MIT 9303)</name>
    <dbReference type="NCBI Taxonomy" id="59922"/>
    <lineage>
        <taxon>Bacteria</taxon>
        <taxon>Bacillati</taxon>
        <taxon>Cyanobacteriota</taxon>
        <taxon>Cyanophyceae</taxon>
        <taxon>Synechococcales</taxon>
        <taxon>Prochlorococcaceae</taxon>
        <taxon>Prochlorococcus</taxon>
    </lineage>
</organism>
<dbReference type="KEGG" id="pmf:P9303_19821"/>
<dbReference type="HOGENOM" id="CLU_2900606_0_0_3"/>
<evidence type="ECO:0000313" key="1">
    <source>
        <dbReference type="EMBL" id="ABM78724.1"/>
    </source>
</evidence>
<proteinExistence type="predicted"/>
<accession>A2CB64</accession>